<accession>A0A4R6UGJ3</accession>
<dbReference type="AlphaFoldDB" id="A0A4R6UGJ3"/>
<dbReference type="InterPro" id="IPR000639">
    <property type="entry name" value="Epox_hydrolase-like"/>
</dbReference>
<dbReference type="PRINTS" id="PR00111">
    <property type="entry name" value="ABHYDROLASE"/>
</dbReference>
<dbReference type="PANTHER" id="PTHR46438">
    <property type="entry name" value="ALPHA/BETA-HYDROLASES SUPERFAMILY PROTEIN"/>
    <property type="match status" value="1"/>
</dbReference>
<dbReference type="PANTHER" id="PTHR46438:SF11">
    <property type="entry name" value="LIPASE-RELATED"/>
    <property type="match status" value="1"/>
</dbReference>
<dbReference type="Proteomes" id="UP000295281">
    <property type="component" value="Unassembled WGS sequence"/>
</dbReference>
<comment type="caution">
    <text evidence="2">The sequence shown here is derived from an EMBL/GenBank/DDBJ whole genome shotgun (WGS) entry which is preliminary data.</text>
</comment>
<protein>
    <submittedName>
        <fullName evidence="2">Pimeloyl-ACP methyl ester carboxylesterase</fullName>
    </submittedName>
</protein>
<dbReference type="InterPro" id="IPR000073">
    <property type="entry name" value="AB_hydrolase_1"/>
</dbReference>
<keyword evidence="3" id="KW-1185">Reference proteome</keyword>
<dbReference type="EMBL" id="SNYN01000032">
    <property type="protein sequence ID" value="TDQ45422.1"/>
    <property type="molecule type" value="Genomic_DNA"/>
</dbReference>
<name>A0A4R6UGJ3_9ACTN</name>
<dbReference type="RefSeq" id="WP_243742731.1">
    <property type="nucleotide sequence ID" value="NZ_SNYN01000032.1"/>
</dbReference>
<dbReference type="Gene3D" id="3.40.50.1820">
    <property type="entry name" value="alpha/beta hydrolase"/>
    <property type="match status" value="1"/>
</dbReference>
<evidence type="ECO:0000313" key="2">
    <source>
        <dbReference type="EMBL" id="TDQ45422.1"/>
    </source>
</evidence>
<feature type="domain" description="AB hydrolase-1" evidence="1">
    <location>
        <begin position="35"/>
        <end position="268"/>
    </location>
</feature>
<gene>
    <name evidence="2" type="ORF">EV190_13244</name>
</gene>
<dbReference type="SUPFAM" id="SSF53474">
    <property type="entry name" value="alpha/beta-Hydrolases"/>
    <property type="match status" value="1"/>
</dbReference>
<dbReference type="InterPro" id="IPR029058">
    <property type="entry name" value="AB_hydrolase_fold"/>
</dbReference>
<sequence>MDINHKGDVTVRLLDRRRGRIAYDLYGAGNTGPLVVCVPGMGSVRGSFRFLAPALAEQGYRVAAMDLRGHGDSDVSFDEYGDEAAGSDAIALIGELGDGPAVLIGNSMGAAAAVWASVERPDLVSALVLTGPFLRDAPSGPARRLLMRLMFLRPWGPALIKAYMGKLYPGPAPEGHSEHVAAVAAALRPRDRYRAVIRTFGSSHAAVETRLPEVAVPSLVVMGEADPDWPDPAAEADWIRGRIGADVLMVPGSGHYPHEQRPDLVNRAVLEFARGAVRG</sequence>
<evidence type="ECO:0000313" key="3">
    <source>
        <dbReference type="Proteomes" id="UP000295281"/>
    </source>
</evidence>
<dbReference type="Pfam" id="PF12697">
    <property type="entry name" value="Abhydrolase_6"/>
    <property type="match status" value="1"/>
</dbReference>
<dbReference type="GO" id="GO:0003824">
    <property type="term" value="F:catalytic activity"/>
    <property type="evidence" value="ECO:0007669"/>
    <property type="project" value="InterPro"/>
</dbReference>
<dbReference type="PRINTS" id="PR00412">
    <property type="entry name" value="EPOXHYDRLASE"/>
</dbReference>
<evidence type="ECO:0000259" key="1">
    <source>
        <dbReference type="Pfam" id="PF12697"/>
    </source>
</evidence>
<reference evidence="2 3" key="1">
    <citation type="submission" date="2019-03" db="EMBL/GenBank/DDBJ databases">
        <title>Genomic Encyclopedia of Type Strains, Phase IV (KMG-IV): sequencing the most valuable type-strain genomes for metagenomic binning, comparative biology and taxonomic classification.</title>
        <authorList>
            <person name="Goeker M."/>
        </authorList>
    </citation>
    <scope>NUCLEOTIDE SEQUENCE [LARGE SCALE GENOMIC DNA]</scope>
    <source>
        <strain evidence="2 3">DSM 46770</strain>
    </source>
</reference>
<proteinExistence type="predicted"/>
<organism evidence="2 3">
    <name type="scientific">Actinorugispora endophytica</name>
    <dbReference type="NCBI Taxonomy" id="1605990"/>
    <lineage>
        <taxon>Bacteria</taxon>
        <taxon>Bacillati</taxon>
        <taxon>Actinomycetota</taxon>
        <taxon>Actinomycetes</taxon>
        <taxon>Streptosporangiales</taxon>
        <taxon>Nocardiopsidaceae</taxon>
        <taxon>Actinorugispora</taxon>
    </lineage>
</organism>